<dbReference type="PANTHER" id="PTHR42799">
    <property type="entry name" value="MITOCHONDRIAL PEPTIDE METHIONINE SULFOXIDE REDUCTASE"/>
    <property type="match status" value="1"/>
</dbReference>
<name>K8WDC8_9GAMM</name>
<evidence type="ECO:0000256" key="1">
    <source>
        <dbReference type="ARBA" id="ARBA00005591"/>
    </source>
</evidence>
<dbReference type="RefSeq" id="WP_008916539.1">
    <property type="nucleotide sequence ID" value="NZ_CM001773.1"/>
</dbReference>
<comment type="catalytic activity">
    <reaction evidence="3 5">
        <text>L-methionyl-[protein] + [thioredoxin]-disulfide + H2O = L-methionyl-(S)-S-oxide-[protein] + [thioredoxin]-dithiol</text>
        <dbReference type="Rhea" id="RHEA:14217"/>
        <dbReference type="Rhea" id="RHEA-COMP:10698"/>
        <dbReference type="Rhea" id="RHEA-COMP:10700"/>
        <dbReference type="Rhea" id="RHEA-COMP:12313"/>
        <dbReference type="Rhea" id="RHEA-COMP:12315"/>
        <dbReference type="ChEBI" id="CHEBI:15377"/>
        <dbReference type="ChEBI" id="CHEBI:16044"/>
        <dbReference type="ChEBI" id="CHEBI:29950"/>
        <dbReference type="ChEBI" id="CHEBI:44120"/>
        <dbReference type="ChEBI" id="CHEBI:50058"/>
        <dbReference type="EC" id="1.8.4.11"/>
    </reaction>
</comment>
<dbReference type="Proteomes" id="UP000010290">
    <property type="component" value="Chromosome"/>
</dbReference>
<dbReference type="Pfam" id="PF01625">
    <property type="entry name" value="PMSR"/>
    <property type="match status" value="1"/>
</dbReference>
<dbReference type="EC" id="1.8.4.11" evidence="5"/>
<organism evidence="7 8">
    <name type="scientific">Providencia sneebia DSM 19967</name>
    <dbReference type="NCBI Taxonomy" id="1141660"/>
    <lineage>
        <taxon>Bacteria</taxon>
        <taxon>Pseudomonadati</taxon>
        <taxon>Pseudomonadota</taxon>
        <taxon>Gammaproteobacteria</taxon>
        <taxon>Enterobacterales</taxon>
        <taxon>Morganellaceae</taxon>
        <taxon>Providencia</taxon>
    </lineage>
</organism>
<dbReference type="Gene3D" id="3.30.1060.10">
    <property type="entry name" value="Peptide methionine sulphoxide reductase MsrA"/>
    <property type="match status" value="1"/>
</dbReference>
<dbReference type="PANTHER" id="PTHR42799:SF2">
    <property type="entry name" value="MITOCHONDRIAL PEPTIDE METHIONINE SULFOXIDE REDUCTASE"/>
    <property type="match status" value="1"/>
</dbReference>
<comment type="caution">
    <text evidence="7">The sequence shown here is derived from an EMBL/GenBank/DDBJ whole genome shotgun (WGS) entry which is preliminary data.</text>
</comment>
<dbReference type="SUPFAM" id="SSF55068">
    <property type="entry name" value="Peptide methionine sulfoxide reductase"/>
    <property type="match status" value="1"/>
</dbReference>
<evidence type="ECO:0000256" key="4">
    <source>
        <dbReference type="ARBA" id="ARBA00048782"/>
    </source>
</evidence>
<dbReference type="OrthoDB" id="4174719at2"/>
<dbReference type="InterPro" id="IPR036509">
    <property type="entry name" value="Met_Sox_Rdtase_MsrA_sf"/>
</dbReference>
<feature type="domain" description="Peptide methionine sulphoxide reductase MsrA" evidence="6">
    <location>
        <begin position="11"/>
        <end position="152"/>
    </location>
</feature>
<dbReference type="GO" id="GO:0033744">
    <property type="term" value="F:L-methionine:thioredoxin-disulfide S-oxidoreductase activity"/>
    <property type="evidence" value="ECO:0007669"/>
    <property type="project" value="RHEA"/>
</dbReference>
<evidence type="ECO:0000313" key="8">
    <source>
        <dbReference type="Proteomes" id="UP000010290"/>
    </source>
</evidence>
<accession>K8WDC8</accession>
<dbReference type="GO" id="GO:0008113">
    <property type="term" value="F:peptide-methionine (S)-S-oxide reductase activity"/>
    <property type="evidence" value="ECO:0007669"/>
    <property type="project" value="UniProtKB-UniRule"/>
</dbReference>
<gene>
    <name evidence="5" type="primary">msrA</name>
    <name evidence="7" type="ORF">OO7_13963</name>
</gene>
<dbReference type="GO" id="GO:0005737">
    <property type="term" value="C:cytoplasm"/>
    <property type="evidence" value="ECO:0007669"/>
    <property type="project" value="TreeGrafter"/>
</dbReference>
<dbReference type="EMBL" id="AKKN01000011">
    <property type="protein sequence ID" value="EKT54240.1"/>
    <property type="molecule type" value="Genomic_DNA"/>
</dbReference>
<comment type="function">
    <text evidence="5">Has an important function as a repair enzyme for proteins that have been inactivated by oxidation. Catalyzes the reversible oxidation-reduction of methionine sulfoxide in proteins to methionine.</text>
</comment>
<dbReference type="AlphaFoldDB" id="K8WDC8"/>
<dbReference type="PROSITE" id="PS51257">
    <property type="entry name" value="PROKAR_LIPOPROTEIN"/>
    <property type="match status" value="1"/>
</dbReference>
<protein>
    <recommendedName>
        <fullName evidence="5">Peptide methionine sulfoxide reductase MsrA</fullName>
        <shortName evidence="5">Protein-methionine-S-oxide reductase</shortName>
        <ecNumber evidence="5">1.8.4.11</ecNumber>
    </recommendedName>
    <alternativeName>
        <fullName evidence="5">Peptide-methionine (S)-S-oxide reductase</fullName>
        <shortName evidence="5">Peptide Met(O) reductase</shortName>
    </alternativeName>
</protein>
<proteinExistence type="inferred from homology"/>
<reference evidence="7 8" key="1">
    <citation type="journal article" date="2012" name="BMC Genomics">
        <title>Comparative genomics of bacteria in the genus Providencia isolated from wild Drosophila melanogaster.</title>
        <authorList>
            <person name="Galac M.R."/>
            <person name="Lazzaro B.P."/>
        </authorList>
    </citation>
    <scope>NUCLEOTIDE SEQUENCE [LARGE SCALE GENOMIC DNA]</scope>
    <source>
        <strain evidence="7 8">DSM 19967</strain>
    </source>
</reference>
<feature type="active site" evidence="5">
    <location>
        <position position="18"/>
    </location>
</feature>
<dbReference type="HAMAP" id="MF_01401">
    <property type="entry name" value="MsrA"/>
    <property type="match status" value="1"/>
</dbReference>
<keyword evidence="2 5" id="KW-0560">Oxidoreductase</keyword>
<evidence type="ECO:0000256" key="3">
    <source>
        <dbReference type="ARBA" id="ARBA00047806"/>
    </source>
</evidence>
<dbReference type="InterPro" id="IPR002569">
    <property type="entry name" value="Met_Sox_Rdtase_MsrA_dom"/>
</dbReference>
<keyword evidence="8" id="KW-1185">Reference proteome</keyword>
<evidence type="ECO:0000259" key="6">
    <source>
        <dbReference type="Pfam" id="PF01625"/>
    </source>
</evidence>
<comment type="catalytic activity">
    <reaction evidence="4 5">
        <text>[thioredoxin]-disulfide + L-methionine + H2O = L-methionine (S)-S-oxide + [thioredoxin]-dithiol</text>
        <dbReference type="Rhea" id="RHEA:19993"/>
        <dbReference type="Rhea" id="RHEA-COMP:10698"/>
        <dbReference type="Rhea" id="RHEA-COMP:10700"/>
        <dbReference type="ChEBI" id="CHEBI:15377"/>
        <dbReference type="ChEBI" id="CHEBI:29950"/>
        <dbReference type="ChEBI" id="CHEBI:50058"/>
        <dbReference type="ChEBI" id="CHEBI:57844"/>
        <dbReference type="ChEBI" id="CHEBI:58772"/>
        <dbReference type="EC" id="1.8.4.11"/>
    </reaction>
</comment>
<sequence length="154" mass="17360">MSNNKQNLLQQATFGAGCFWGAEAAFQEIKGVVHSQVGLARSEEINSPWIEVVQVDFDPNETHYNELLALFWKIPDPLSVDKQGHDIGEKYRSAIFTHSDEQTQLAILSKQQLQNEHYPNQAIVTVVTPLYEFELADEKDQNYIQKHGAGACSI</sequence>
<dbReference type="GO" id="GO:0034599">
    <property type="term" value="P:cellular response to oxidative stress"/>
    <property type="evidence" value="ECO:0007669"/>
    <property type="project" value="TreeGrafter"/>
</dbReference>
<evidence type="ECO:0000256" key="2">
    <source>
        <dbReference type="ARBA" id="ARBA00023002"/>
    </source>
</evidence>
<evidence type="ECO:0000256" key="5">
    <source>
        <dbReference type="HAMAP-Rule" id="MF_01401"/>
    </source>
</evidence>
<comment type="similarity">
    <text evidence="1 5">Belongs to the MsrA Met sulfoxide reductase family.</text>
</comment>
<dbReference type="InterPro" id="IPR050162">
    <property type="entry name" value="MsrA_MetSO_reductase"/>
</dbReference>
<dbReference type="NCBIfam" id="TIGR00401">
    <property type="entry name" value="msrA"/>
    <property type="match status" value="1"/>
</dbReference>
<dbReference type="HOGENOM" id="CLU_031040_10_2_6"/>
<evidence type="ECO:0000313" key="7">
    <source>
        <dbReference type="EMBL" id="EKT54240.1"/>
    </source>
</evidence>
<dbReference type="PATRIC" id="fig|1141660.3.peg.2788"/>